<comment type="function">
    <text evidence="3">Probable oxidoreductase.</text>
</comment>
<dbReference type="KEGG" id="pdic:114492146"/>
<dbReference type="GO" id="GO:0055129">
    <property type="term" value="P:L-proline biosynthetic process"/>
    <property type="evidence" value="ECO:0007669"/>
    <property type="project" value="TreeGrafter"/>
</dbReference>
<dbReference type="FunFam" id="3.40.50.720:FF:000447">
    <property type="entry name" value="NADP dependent oxidoreductase domain containing 1"/>
    <property type="match status" value="1"/>
</dbReference>
<dbReference type="AlphaFoldDB" id="A0A6J2L344"/>
<dbReference type="Pfam" id="PF03807">
    <property type="entry name" value="F420_oxidored"/>
    <property type="match status" value="1"/>
</dbReference>
<name>A0A6J2L344_9CHIR</name>
<reference evidence="9" key="2">
    <citation type="submission" date="2025-04" db="UniProtKB">
        <authorList>
            <consortium name="RefSeq"/>
        </authorList>
    </citation>
    <scope>IDENTIFICATION</scope>
    <source>
        <tissue evidence="9">Muscle</tissue>
    </source>
</reference>
<evidence type="ECO:0000313" key="8">
    <source>
        <dbReference type="Proteomes" id="UP000664940"/>
    </source>
</evidence>
<dbReference type="CTD" id="122945"/>
<comment type="similarity">
    <text evidence="1">Belongs to the pyrroline-5-carboxylate reductase family.</text>
</comment>
<organism evidence="7 9">
    <name type="scientific">Phyllostomus discolor</name>
    <name type="common">pale spear-nosed bat</name>
    <dbReference type="NCBI Taxonomy" id="89673"/>
    <lineage>
        <taxon>Eukaryota</taxon>
        <taxon>Metazoa</taxon>
        <taxon>Chordata</taxon>
        <taxon>Craniata</taxon>
        <taxon>Vertebrata</taxon>
        <taxon>Euteleostomi</taxon>
        <taxon>Mammalia</taxon>
        <taxon>Eutheria</taxon>
        <taxon>Laurasiatheria</taxon>
        <taxon>Chiroptera</taxon>
        <taxon>Yangochiroptera</taxon>
        <taxon>Phyllostomidae</taxon>
        <taxon>Phyllostominae</taxon>
        <taxon>Phyllostomus</taxon>
    </lineage>
</organism>
<dbReference type="Proteomes" id="UP000504628">
    <property type="component" value="Chromosome 1"/>
</dbReference>
<dbReference type="InterPro" id="IPR028939">
    <property type="entry name" value="P5C_Rdtase_cat_N"/>
</dbReference>
<dbReference type="Proteomes" id="UP000664940">
    <property type="component" value="Unassembled WGS sequence"/>
</dbReference>
<evidence type="ECO:0000256" key="2">
    <source>
        <dbReference type="ARBA" id="ARBA00023002"/>
    </source>
</evidence>
<dbReference type="SUPFAM" id="SSF51735">
    <property type="entry name" value="NAD(P)-binding Rossmann-fold domains"/>
    <property type="match status" value="1"/>
</dbReference>
<accession>A0A6J2L344</accession>
<dbReference type="PANTHER" id="PTHR11645:SF58">
    <property type="entry name" value="NADP-DEPENDENT OXIDOREDUCTASE DOMAIN-CONTAINING PROTEIN 1"/>
    <property type="match status" value="1"/>
</dbReference>
<reference evidence="6 8" key="1">
    <citation type="journal article" date="2020" name="Nature">
        <title>Six reference-quality genomes reveal evolution of bat adaptations.</title>
        <authorList>
            <person name="Jebb D."/>
            <person name="Huang Z."/>
            <person name="Pippel M."/>
            <person name="Hughes G.M."/>
            <person name="Lavrichenko K."/>
            <person name="Devanna P."/>
            <person name="Winkler S."/>
            <person name="Jermiin L.S."/>
            <person name="Skirmuntt E.C."/>
            <person name="Katzourakis A."/>
            <person name="Burkitt-Gray L."/>
            <person name="Ray D.A."/>
            <person name="Sullivan K.A.M."/>
            <person name="Roscito J.G."/>
            <person name="Kirilenko B.M."/>
            <person name="Davalos L.M."/>
            <person name="Corthals A.P."/>
            <person name="Power M.L."/>
            <person name="Jones G."/>
            <person name="Ransome R.D."/>
            <person name="Dechmann D.K.N."/>
            <person name="Locatelli A.G."/>
            <person name="Puechmaille S.J."/>
            <person name="Fedrigo O."/>
            <person name="Jarvis E.D."/>
            <person name="Hiller M."/>
            <person name="Vernes S.C."/>
            <person name="Myers E.W."/>
            <person name="Teeling E.C."/>
        </authorList>
    </citation>
    <scope>NUCLEOTIDE SEQUENCE [LARGE SCALE GENOMIC DNA]</scope>
    <source>
        <strain evidence="6">Bat1K_MPI-CBG_1</strain>
    </source>
</reference>
<feature type="domain" description="Pyrroline-5-carboxylate reductase catalytic N-terminal" evidence="5">
    <location>
        <begin position="80"/>
        <end position="167"/>
    </location>
</feature>
<dbReference type="InterPro" id="IPR036291">
    <property type="entry name" value="NAD(P)-bd_dom_sf"/>
</dbReference>
<dbReference type="PANTHER" id="PTHR11645">
    <property type="entry name" value="PYRROLINE-5-CARBOXYLATE REDUCTASE"/>
    <property type="match status" value="1"/>
</dbReference>
<dbReference type="GO" id="GO:0004735">
    <property type="term" value="F:pyrroline-5-carboxylate reductase activity"/>
    <property type="evidence" value="ECO:0007669"/>
    <property type="project" value="TreeGrafter"/>
</dbReference>
<evidence type="ECO:0000256" key="3">
    <source>
        <dbReference type="ARBA" id="ARBA00054560"/>
    </source>
</evidence>
<dbReference type="GeneID" id="114492146"/>
<protein>
    <recommendedName>
        <fullName evidence="4">NADP-dependent oxidoreductase domain-containing protein 1</fullName>
    </recommendedName>
</protein>
<evidence type="ECO:0000313" key="7">
    <source>
        <dbReference type="Proteomes" id="UP000504628"/>
    </source>
</evidence>
<dbReference type="Gene3D" id="3.40.50.720">
    <property type="entry name" value="NAD(P)-binding Rossmann-like Domain"/>
    <property type="match status" value="1"/>
</dbReference>
<evidence type="ECO:0000259" key="5">
    <source>
        <dbReference type="Pfam" id="PF03807"/>
    </source>
</evidence>
<gene>
    <name evidence="9" type="primary">NOXRED1</name>
    <name evidence="6" type="ORF">HJG60_013951</name>
</gene>
<sequence>MDLLEDLESLQFERGIEEEDRSWLYLQHRCHGLMIKGCAHATFFCKLLHNLSKLLQEKQASRCSSTESFANAPDDDNELKVGIIGGGHLGKQLARVLLQLVPIPAERLRISTRRPEALDEFQKLEVQCVYDNSHLVGWANLVFLCCLPSQLPSICTEIQNSFRKACIVYSFVSAVPIPRLKNLLNHTNILRAQYQCVEGFAHIPGANKEIIAALQDPVILQATCPSDPTGGVILNIKWLDGVFYAALNVCTAKAAHLWQALQLVNELFPASCFKKCRKDGPPCPKLQLGHFLNESYIENLPPKSPLPWFDLTIVQLRDTPFSDNLLTHPALQDHVTHLYCNSFGISLPEEQHYLAPPDSPSE</sequence>
<keyword evidence="2" id="KW-0560">Oxidoreductase</keyword>
<proteinExistence type="inferred from homology"/>
<evidence type="ECO:0000313" key="6">
    <source>
        <dbReference type="EMBL" id="KAF6131773.1"/>
    </source>
</evidence>
<keyword evidence="7" id="KW-1185">Reference proteome</keyword>
<evidence type="ECO:0000256" key="1">
    <source>
        <dbReference type="ARBA" id="ARBA00005525"/>
    </source>
</evidence>
<dbReference type="RefSeq" id="XP_028362132.1">
    <property type="nucleotide sequence ID" value="XM_028506331.2"/>
</dbReference>
<evidence type="ECO:0000313" key="9">
    <source>
        <dbReference type="RefSeq" id="XP_028362132.1"/>
    </source>
</evidence>
<dbReference type="EMBL" id="JABVXQ010000001">
    <property type="protein sequence ID" value="KAF6131773.1"/>
    <property type="molecule type" value="Genomic_DNA"/>
</dbReference>
<evidence type="ECO:0000256" key="4">
    <source>
        <dbReference type="ARBA" id="ARBA00072230"/>
    </source>
</evidence>
<dbReference type="OrthoDB" id="195672at2759"/>